<proteinExistence type="predicted"/>
<sequence length="122" mass="14050">MTVTKICMLYIEPGESIKRAAARKRIRSRAPAVVLPQYNEDYTHNTELLQPFTNAYVDSEHDELVVERGENLEPLRMYELAQMICLAAEDIIAIASMNIHCKPKFEASARDFFNLISRLQMM</sequence>
<keyword evidence="2" id="KW-1185">Reference proteome</keyword>
<organism evidence="1 2">
    <name type="scientific">Smallanthus sonchifolius</name>
    <dbReference type="NCBI Taxonomy" id="185202"/>
    <lineage>
        <taxon>Eukaryota</taxon>
        <taxon>Viridiplantae</taxon>
        <taxon>Streptophyta</taxon>
        <taxon>Embryophyta</taxon>
        <taxon>Tracheophyta</taxon>
        <taxon>Spermatophyta</taxon>
        <taxon>Magnoliopsida</taxon>
        <taxon>eudicotyledons</taxon>
        <taxon>Gunneridae</taxon>
        <taxon>Pentapetalae</taxon>
        <taxon>asterids</taxon>
        <taxon>campanulids</taxon>
        <taxon>Asterales</taxon>
        <taxon>Asteraceae</taxon>
        <taxon>Asteroideae</taxon>
        <taxon>Heliantheae alliance</taxon>
        <taxon>Millerieae</taxon>
        <taxon>Smallanthus</taxon>
    </lineage>
</organism>
<comment type="caution">
    <text evidence="1">The sequence shown here is derived from an EMBL/GenBank/DDBJ whole genome shotgun (WGS) entry which is preliminary data.</text>
</comment>
<protein>
    <submittedName>
        <fullName evidence="1">Uncharacterized protein</fullName>
    </submittedName>
</protein>
<dbReference type="EMBL" id="CM042026">
    <property type="protein sequence ID" value="KAI3805481.1"/>
    <property type="molecule type" value="Genomic_DNA"/>
</dbReference>
<gene>
    <name evidence="1" type="ORF">L1987_27903</name>
</gene>
<reference evidence="1 2" key="2">
    <citation type="journal article" date="2022" name="Mol. Ecol. Resour.">
        <title>The genomes of chicory, endive, great burdock and yacon provide insights into Asteraceae paleo-polyploidization history and plant inulin production.</title>
        <authorList>
            <person name="Fan W."/>
            <person name="Wang S."/>
            <person name="Wang H."/>
            <person name="Wang A."/>
            <person name="Jiang F."/>
            <person name="Liu H."/>
            <person name="Zhao H."/>
            <person name="Xu D."/>
            <person name="Zhang Y."/>
        </authorList>
    </citation>
    <scope>NUCLEOTIDE SEQUENCE [LARGE SCALE GENOMIC DNA]</scope>
    <source>
        <strain evidence="2">cv. Yunnan</strain>
        <tissue evidence="1">Leaves</tissue>
    </source>
</reference>
<evidence type="ECO:0000313" key="2">
    <source>
        <dbReference type="Proteomes" id="UP001056120"/>
    </source>
</evidence>
<reference evidence="2" key="1">
    <citation type="journal article" date="2022" name="Mol. Ecol. Resour.">
        <title>The genomes of chicory, endive, great burdock and yacon provide insights into Asteraceae palaeo-polyploidization history and plant inulin production.</title>
        <authorList>
            <person name="Fan W."/>
            <person name="Wang S."/>
            <person name="Wang H."/>
            <person name="Wang A."/>
            <person name="Jiang F."/>
            <person name="Liu H."/>
            <person name="Zhao H."/>
            <person name="Xu D."/>
            <person name="Zhang Y."/>
        </authorList>
    </citation>
    <scope>NUCLEOTIDE SEQUENCE [LARGE SCALE GENOMIC DNA]</scope>
    <source>
        <strain evidence="2">cv. Yunnan</strain>
    </source>
</reference>
<dbReference type="Proteomes" id="UP001056120">
    <property type="component" value="Linkage Group LG09"/>
</dbReference>
<name>A0ACB9IDB9_9ASTR</name>
<evidence type="ECO:0000313" key="1">
    <source>
        <dbReference type="EMBL" id="KAI3805481.1"/>
    </source>
</evidence>
<accession>A0ACB9IDB9</accession>